<dbReference type="InterPro" id="IPR045864">
    <property type="entry name" value="aa-tRNA-synth_II/BPL/LPL"/>
</dbReference>
<dbReference type="OrthoDB" id="9804647at2"/>
<evidence type="ECO:0000313" key="19">
    <source>
        <dbReference type="Proteomes" id="UP000257017"/>
    </source>
</evidence>
<keyword evidence="8 16" id="KW-0067">ATP-binding</keyword>
<evidence type="ECO:0000256" key="6">
    <source>
        <dbReference type="ARBA" id="ARBA00022598"/>
    </source>
</evidence>
<dbReference type="NCBIfam" id="TIGR00414">
    <property type="entry name" value="serS"/>
    <property type="match status" value="1"/>
</dbReference>
<dbReference type="PROSITE" id="PS50862">
    <property type="entry name" value="AA_TRNA_LIGASE_II"/>
    <property type="match status" value="1"/>
</dbReference>
<feature type="binding site" evidence="16">
    <location>
        <begin position="251"/>
        <end position="253"/>
    </location>
    <ligand>
        <name>ATP</name>
        <dbReference type="ChEBI" id="CHEBI:30616"/>
    </ligand>
</feature>
<evidence type="ECO:0000256" key="5">
    <source>
        <dbReference type="ARBA" id="ARBA00022490"/>
    </source>
</evidence>
<dbReference type="InterPro" id="IPR006195">
    <property type="entry name" value="aa-tRNA-synth_II"/>
</dbReference>
<dbReference type="PRINTS" id="PR00981">
    <property type="entry name" value="TRNASYNTHSER"/>
</dbReference>
<keyword evidence="10 18" id="KW-0030">Aminoacyl-tRNA synthetase</keyword>
<gene>
    <name evidence="18" type="ORF">C9I73_170</name>
</gene>
<evidence type="ECO:0000256" key="9">
    <source>
        <dbReference type="ARBA" id="ARBA00022917"/>
    </source>
</evidence>
<name>A0A346E147_9FLAO</name>
<keyword evidence="9" id="KW-0648">Protein biosynthesis</keyword>
<dbReference type="InterPro" id="IPR002317">
    <property type="entry name" value="Ser-tRNA-ligase_type_1"/>
</dbReference>
<feature type="domain" description="Aminoacyl-transfer RNA synthetases class-II family profile" evidence="17">
    <location>
        <begin position="162"/>
        <end position="397"/>
    </location>
</feature>
<evidence type="ECO:0000256" key="16">
    <source>
        <dbReference type="PIRSR" id="PIRSR001529-2"/>
    </source>
</evidence>
<dbReference type="Gene3D" id="3.30.930.10">
    <property type="entry name" value="Bira Bifunctional Protein, Domain 2"/>
    <property type="match status" value="1"/>
</dbReference>
<proteinExistence type="inferred from homology"/>
<dbReference type="EMBL" id="CP028359">
    <property type="protein sequence ID" value="AXN02702.1"/>
    <property type="molecule type" value="Genomic_DNA"/>
</dbReference>
<organism evidence="18 19">
    <name type="scientific">Candidatus Karelsulcia muelleri</name>
    <dbReference type="NCBI Taxonomy" id="336810"/>
    <lineage>
        <taxon>Bacteria</taxon>
        <taxon>Pseudomonadati</taxon>
        <taxon>Bacteroidota</taxon>
        <taxon>Flavobacteriia</taxon>
        <taxon>Flavobacteriales</taxon>
        <taxon>Candidatus Karelsulcia</taxon>
    </lineage>
</organism>
<comment type="catalytic activity">
    <reaction evidence="12">
        <text>tRNA(Sec) + L-serine + ATP = L-seryl-tRNA(Sec) + AMP + diphosphate + H(+)</text>
        <dbReference type="Rhea" id="RHEA:42580"/>
        <dbReference type="Rhea" id="RHEA-COMP:9742"/>
        <dbReference type="Rhea" id="RHEA-COMP:10128"/>
        <dbReference type="ChEBI" id="CHEBI:15378"/>
        <dbReference type="ChEBI" id="CHEBI:30616"/>
        <dbReference type="ChEBI" id="CHEBI:33019"/>
        <dbReference type="ChEBI" id="CHEBI:33384"/>
        <dbReference type="ChEBI" id="CHEBI:78442"/>
        <dbReference type="ChEBI" id="CHEBI:78533"/>
        <dbReference type="ChEBI" id="CHEBI:456215"/>
        <dbReference type="EC" id="6.1.1.11"/>
    </reaction>
</comment>
<keyword evidence="7" id="KW-0547">Nucleotide-binding</keyword>
<dbReference type="GO" id="GO:0004828">
    <property type="term" value="F:serine-tRNA ligase activity"/>
    <property type="evidence" value="ECO:0007669"/>
    <property type="project" value="UniProtKB-UniRule"/>
</dbReference>
<evidence type="ECO:0000256" key="4">
    <source>
        <dbReference type="ARBA" id="ARBA00012840"/>
    </source>
</evidence>
<dbReference type="PIRSF" id="PIRSF001529">
    <property type="entry name" value="Ser-tRNA-synth_IIa"/>
    <property type="match status" value="1"/>
</dbReference>
<dbReference type="SUPFAM" id="SSF55681">
    <property type="entry name" value="Class II aaRS and biotin synthetases"/>
    <property type="match status" value="1"/>
</dbReference>
<evidence type="ECO:0000256" key="14">
    <source>
        <dbReference type="NCBIfam" id="TIGR00414"/>
    </source>
</evidence>
<evidence type="ECO:0000256" key="10">
    <source>
        <dbReference type="ARBA" id="ARBA00023146"/>
    </source>
</evidence>
<evidence type="ECO:0000259" key="17">
    <source>
        <dbReference type="PROSITE" id="PS50862"/>
    </source>
</evidence>
<keyword evidence="6" id="KW-0436">Ligase</keyword>
<feature type="binding site" evidence="15">
    <location>
        <position position="371"/>
    </location>
    <ligand>
        <name>L-serine</name>
        <dbReference type="ChEBI" id="CHEBI:33384"/>
    </ligand>
</feature>
<dbReference type="InterPro" id="IPR002314">
    <property type="entry name" value="aa-tRNA-synt_IIb"/>
</dbReference>
<dbReference type="InterPro" id="IPR010978">
    <property type="entry name" value="tRNA-bd_arm"/>
</dbReference>
<dbReference type="PANTHER" id="PTHR43697">
    <property type="entry name" value="SERYL-TRNA SYNTHETASE"/>
    <property type="match status" value="1"/>
</dbReference>
<protein>
    <recommendedName>
        <fullName evidence="11 14">Serine--tRNA ligase</fullName>
        <ecNumber evidence="4 14">6.1.1.11</ecNumber>
    </recommendedName>
</protein>
<dbReference type="AlphaFoldDB" id="A0A346E147"/>
<dbReference type="SUPFAM" id="SSF46589">
    <property type="entry name" value="tRNA-binding arm"/>
    <property type="match status" value="1"/>
</dbReference>
<reference evidence="18 19" key="1">
    <citation type="submission" date="2018-03" db="EMBL/GenBank/DDBJ databases">
        <title>A parallel universe: an anciently diverged bacterial symbiosis in a Hawaiian planthopper (Hemiptera: Cixiidae) reveals rearranged nutritional responsibilities.</title>
        <authorList>
            <person name="Bennett G."/>
            <person name="Mao M."/>
        </authorList>
    </citation>
    <scope>NUCLEOTIDE SEQUENCE [LARGE SCALE GENOMIC DNA]</scope>
    <source>
        <strain evidence="18 19">OLIH</strain>
    </source>
</reference>
<dbReference type="GO" id="GO:0005524">
    <property type="term" value="F:ATP binding"/>
    <property type="evidence" value="ECO:0007669"/>
    <property type="project" value="UniProtKB-KW"/>
</dbReference>
<dbReference type="RefSeq" id="WP_158380406.1">
    <property type="nucleotide sequence ID" value="NZ_CP028359.1"/>
</dbReference>
<sequence>MFTTSFIKKYKKKVILGLIKRNFSKLNIIDYLLKLEKEKFNKIVIKKYFIAKLKKISFSIRYTINNSLLLKKATRYKKKMKILDAILSVLSKKIFNLLIQIPNLLYKKVPLTKDILLYQNLKLAYKNKLLTHWELGKKFHLFNFASHISGSGFNIYIDKGAKLQRSLIQYCLDKNIHAGYMEYVLPFLVNKNSIFGTGQFPDKKKQMYFLEKDKLYLIPTAEIPLINVFRRSLFNINDLPCKATSFTSCFRREAGSYGLKVKGLNRLHQFDKVEIIEITSDTDSYKSFNHMVRHVKNLLSSFKIPFRIINISSKYLGVTSALTYDFEVFSPGQNKWLEVSSVSNCTNFQSHRMGIKFINNDGKKYFCHTLNGSSLAIPRLFAALIENYQFSEYIQIPKVLINYFLDNKILL</sequence>
<evidence type="ECO:0000256" key="11">
    <source>
        <dbReference type="ARBA" id="ARBA00039158"/>
    </source>
</evidence>
<evidence type="ECO:0000256" key="2">
    <source>
        <dbReference type="ARBA" id="ARBA00005045"/>
    </source>
</evidence>
<dbReference type="GO" id="GO:0005737">
    <property type="term" value="C:cytoplasm"/>
    <property type="evidence" value="ECO:0007669"/>
    <property type="project" value="UniProtKB-SubCell"/>
</dbReference>
<evidence type="ECO:0000256" key="7">
    <source>
        <dbReference type="ARBA" id="ARBA00022741"/>
    </source>
</evidence>
<feature type="binding site" evidence="15">
    <location>
        <position position="274"/>
    </location>
    <ligand>
        <name>L-serine</name>
        <dbReference type="ChEBI" id="CHEBI:33384"/>
    </ligand>
</feature>
<comment type="pathway">
    <text evidence="2">Aminoacyl-tRNA biosynthesis; selenocysteinyl-tRNA(Sec) biosynthesis; L-seryl-tRNA(Sec) from L-serine and tRNA(Sec): step 1/1.</text>
</comment>
<evidence type="ECO:0000256" key="3">
    <source>
        <dbReference type="ARBA" id="ARBA00010728"/>
    </source>
</evidence>
<accession>A0A346E147</accession>
<feature type="binding site" evidence="15">
    <location>
        <position position="251"/>
    </location>
    <ligand>
        <name>L-serine</name>
        <dbReference type="ChEBI" id="CHEBI:33384"/>
    </ligand>
</feature>
<evidence type="ECO:0000256" key="15">
    <source>
        <dbReference type="PIRSR" id="PIRSR001529-1"/>
    </source>
</evidence>
<dbReference type="Proteomes" id="UP000257017">
    <property type="component" value="Chromosome"/>
</dbReference>
<evidence type="ECO:0000313" key="18">
    <source>
        <dbReference type="EMBL" id="AXN02702.1"/>
    </source>
</evidence>
<keyword evidence="5" id="KW-0963">Cytoplasm</keyword>
<evidence type="ECO:0000256" key="12">
    <source>
        <dbReference type="ARBA" id="ARBA00047929"/>
    </source>
</evidence>
<dbReference type="GO" id="GO:0006434">
    <property type="term" value="P:seryl-tRNA aminoacylation"/>
    <property type="evidence" value="ECO:0007669"/>
    <property type="project" value="UniProtKB-UniRule"/>
</dbReference>
<evidence type="ECO:0000256" key="1">
    <source>
        <dbReference type="ARBA" id="ARBA00004496"/>
    </source>
</evidence>
<dbReference type="EC" id="6.1.1.11" evidence="4 14"/>
<comment type="subcellular location">
    <subcellularLocation>
        <location evidence="1">Cytoplasm</location>
    </subcellularLocation>
</comment>
<feature type="binding site" evidence="15">
    <location>
        <position position="220"/>
    </location>
    <ligand>
        <name>L-serine</name>
        <dbReference type="ChEBI" id="CHEBI:33384"/>
    </ligand>
</feature>
<comment type="catalytic activity">
    <reaction evidence="13">
        <text>tRNA(Ser) + L-serine + ATP = L-seryl-tRNA(Ser) + AMP + diphosphate + H(+)</text>
        <dbReference type="Rhea" id="RHEA:12292"/>
        <dbReference type="Rhea" id="RHEA-COMP:9669"/>
        <dbReference type="Rhea" id="RHEA-COMP:9703"/>
        <dbReference type="ChEBI" id="CHEBI:15378"/>
        <dbReference type="ChEBI" id="CHEBI:30616"/>
        <dbReference type="ChEBI" id="CHEBI:33019"/>
        <dbReference type="ChEBI" id="CHEBI:33384"/>
        <dbReference type="ChEBI" id="CHEBI:78442"/>
        <dbReference type="ChEBI" id="CHEBI:78533"/>
        <dbReference type="ChEBI" id="CHEBI:456215"/>
        <dbReference type="EC" id="6.1.1.11"/>
    </reaction>
</comment>
<evidence type="ECO:0000256" key="13">
    <source>
        <dbReference type="ARBA" id="ARBA00048823"/>
    </source>
</evidence>
<dbReference type="Pfam" id="PF00587">
    <property type="entry name" value="tRNA-synt_2b"/>
    <property type="match status" value="1"/>
</dbReference>
<dbReference type="PANTHER" id="PTHR43697:SF1">
    <property type="entry name" value="SERINE--TRNA LIGASE"/>
    <property type="match status" value="1"/>
</dbReference>
<feature type="binding site" evidence="16">
    <location>
        <begin position="338"/>
        <end position="341"/>
    </location>
    <ligand>
        <name>ATP</name>
        <dbReference type="ChEBI" id="CHEBI:30616"/>
    </ligand>
</feature>
<evidence type="ECO:0000256" key="8">
    <source>
        <dbReference type="ARBA" id="ARBA00022840"/>
    </source>
</evidence>
<comment type="similarity">
    <text evidence="3">Belongs to the class-II aminoacyl-tRNA synthetase family. Type-1 seryl-tRNA synthetase subfamily.</text>
</comment>